<comment type="caution">
    <text evidence="2">The sequence shown here is derived from an EMBL/GenBank/DDBJ whole genome shotgun (WGS) entry which is preliminary data.</text>
</comment>
<keyword evidence="1" id="KW-0472">Membrane</keyword>
<evidence type="ECO:0000313" key="3">
    <source>
        <dbReference type="Proteomes" id="UP000644875"/>
    </source>
</evidence>
<dbReference type="Proteomes" id="UP000644875">
    <property type="component" value="Unassembled WGS sequence"/>
</dbReference>
<gene>
    <name evidence="2" type="ORF">JHK64_06330</name>
</gene>
<feature type="transmembrane region" description="Helical" evidence="1">
    <location>
        <begin position="131"/>
        <end position="151"/>
    </location>
</feature>
<dbReference type="EMBL" id="JAENBP010000008">
    <property type="protein sequence ID" value="MBJ8350247.1"/>
    <property type="molecule type" value="Genomic_DNA"/>
</dbReference>
<keyword evidence="3" id="KW-1185">Reference proteome</keyword>
<feature type="transmembrane region" description="Helical" evidence="1">
    <location>
        <begin position="23"/>
        <end position="46"/>
    </location>
</feature>
<sequence>MRKGNKMLKDKKITKMDERQEQILFRSYQLGFWTMVLTLMISFWFIRLAVVVHAGKDLILLALLVGITVQVVYATIHDASIFVDKRFGKNGYLVGGLLLFFGIITLIYTIWETVQVNGNVLRFLSENDTSLMILGFAQVVIGSSILYRLYLNDRENKA</sequence>
<keyword evidence="1" id="KW-0812">Transmembrane</keyword>
<name>A0A934PAS0_9STRE</name>
<evidence type="ECO:0000313" key="2">
    <source>
        <dbReference type="EMBL" id="MBJ8350247.1"/>
    </source>
</evidence>
<organism evidence="2 3">
    <name type="scientific">Streptococcus zalophi</name>
    <dbReference type="NCBI Taxonomy" id="640031"/>
    <lineage>
        <taxon>Bacteria</taxon>
        <taxon>Bacillati</taxon>
        <taxon>Bacillota</taxon>
        <taxon>Bacilli</taxon>
        <taxon>Lactobacillales</taxon>
        <taxon>Streptococcaceae</taxon>
        <taxon>Streptococcus</taxon>
    </lineage>
</organism>
<protein>
    <submittedName>
        <fullName evidence="2">Uncharacterized protein</fullName>
    </submittedName>
</protein>
<evidence type="ECO:0000256" key="1">
    <source>
        <dbReference type="SAM" id="Phobius"/>
    </source>
</evidence>
<dbReference type="AlphaFoldDB" id="A0A934PAS0"/>
<feature type="transmembrane region" description="Helical" evidence="1">
    <location>
        <begin position="58"/>
        <end position="79"/>
    </location>
</feature>
<proteinExistence type="predicted"/>
<keyword evidence="1" id="KW-1133">Transmembrane helix</keyword>
<feature type="transmembrane region" description="Helical" evidence="1">
    <location>
        <begin position="91"/>
        <end position="111"/>
    </location>
</feature>
<reference evidence="2 3" key="1">
    <citation type="journal article" date="2021" name="Int. J. Syst. Evol. Microbiol.">
        <title>Streptococcus vicugnae sp. nov., isolated from faeces of alpacas (Vicugna pacos) and cattle (Bos taurus), Streptococcus zalophi sp. nov., and Streptococcus pacificus sp. nov., isolated from respiratory tract of California sea lions (Zalophus californianus).</title>
        <authorList>
            <person name="Volokhov D.V."/>
            <person name="Zagorodnyaya T.A."/>
            <person name="Shen Z."/>
            <person name="Blom J."/>
            <person name="Furtak V.A."/>
            <person name="Eisenberg T."/>
            <person name="Fan P."/>
            <person name="Jeong K.C."/>
            <person name="Gao Y."/>
            <person name="Zhang S."/>
            <person name="Amselle M."/>
        </authorList>
    </citation>
    <scope>NUCLEOTIDE SEQUENCE [LARGE SCALE GENOMIC DNA]</scope>
    <source>
        <strain evidence="3">CSL7508-lung</strain>
    </source>
</reference>
<accession>A0A934PAS0</accession>